<evidence type="ECO:0000259" key="2">
    <source>
        <dbReference type="Pfam" id="PF02129"/>
    </source>
</evidence>
<dbReference type="Pfam" id="PF02129">
    <property type="entry name" value="Peptidase_S15"/>
    <property type="match status" value="1"/>
</dbReference>
<dbReference type="PANTHER" id="PTHR22946:SF9">
    <property type="entry name" value="POLYKETIDE TRANSFERASE AF380"/>
    <property type="match status" value="1"/>
</dbReference>
<reference evidence="3 4" key="1">
    <citation type="submission" date="2019-08" db="EMBL/GenBank/DDBJ databases">
        <title>Hyperibacter terrae gen. nov., sp. nov. and Hyperibacter viscosus sp. nov., two new members in the family Rhodospirillaceae isolated from the rhizosphere of Hypericum perforatum.</title>
        <authorList>
            <person name="Noviana Z."/>
        </authorList>
    </citation>
    <scope>NUCLEOTIDE SEQUENCE [LARGE SCALE GENOMIC DNA]</scope>
    <source>
        <strain evidence="3 4">R5913</strain>
    </source>
</reference>
<dbReference type="SUPFAM" id="SSF53474">
    <property type="entry name" value="alpha/beta-Hydrolases"/>
    <property type="match status" value="1"/>
</dbReference>
<dbReference type="EMBL" id="CP042906">
    <property type="protein sequence ID" value="QEX17366.1"/>
    <property type="molecule type" value="Genomic_DNA"/>
</dbReference>
<accession>A0A5J6MR71</accession>
<evidence type="ECO:0000313" key="4">
    <source>
        <dbReference type="Proteomes" id="UP000326202"/>
    </source>
</evidence>
<keyword evidence="1" id="KW-0378">Hydrolase</keyword>
<dbReference type="RefSeq" id="WP_151177634.1">
    <property type="nucleotide sequence ID" value="NZ_CP042906.1"/>
</dbReference>
<protein>
    <recommendedName>
        <fullName evidence="2">Xaa-Pro dipeptidyl-peptidase-like domain-containing protein</fullName>
    </recommendedName>
</protein>
<dbReference type="InterPro" id="IPR029058">
    <property type="entry name" value="AB_hydrolase_fold"/>
</dbReference>
<proteinExistence type="predicted"/>
<dbReference type="InterPro" id="IPR050261">
    <property type="entry name" value="FrsA_esterase"/>
</dbReference>
<evidence type="ECO:0000313" key="3">
    <source>
        <dbReference type="EMBL" id="QEX17366.1"/>
    </source>
</evidence>
<dbReference type="Gene3D" id="1.10.10.800">
    <property type="match status" value="1"/>
</dbReference>
<dbReference type="KEGG" id="htq:FRZ44_26640"/>
<gene>
    <name evidence="3" type="ORF">FRZ44_26640</name>
</gene>
<organism evidence="3 4">
    <name type="scientific">Hypericibacter terrae</name>
    <dbReference type="NCBI Taxonomy" id="2602015"/>
    <lineage>
        <taxon>Bacteria</taxon>
        <taxon>Pseudomonadati</taxon>
        <taxon>Pseudomonadota</taxon>
        <taxon>Alphaproteobacteria</taxon>
        <taxon>Rhodospirillales</taxon>
        <taxon>Dongiaceae</taxon>
        <taxon>Hypericibacter</taxon>
    </lineage>
</organism>
<dbReference type="AlphaFoldDB" id="A0A5J6MR71"/>
<dbReference type="OrthoDB" id="9805123at2"/>
<sequence>MRKDIDFKTEDGVTLRGWLYLPDQARSPVPTIVMAHGFSAVKENYLDKYAEVYSAAGLGALVFDNRNFGASGGEPRQHIDPWRQVADYRDAITYASTLPEVDANKIGIWGSSYSGAHVLVVGALDRRVKCVVAQVPLISGHRNARRLIRADIIAAVQGMFVEDRKARFAGKPHGMIAVMSNDPNVPCALPTPDSFEWFTETAKLRAPAWRNEVTLQSVELFTEYEPGAYIEFISPTPLLMVVAAGDHLTVADEAITAYGRALEPKKLALLQGGHFDAYVKDFAASSAAARDWFVGHLLQG</sequence>
<feature type="domain" description="Xaa-Pro dipeptidyl-peptidase-like" evidence="2">
    <location>
        <begin position="11"/>
        <end position="274"/>
    </location>
</feature>
<dbReference type="InterPro" id="IPR000383">
    <property type="entry name" value="Xaa-Pro-like_dom"/>
</dbReference>
<evidence type="ECO:0000256" key="1">
    <source>
        <dbReference type="ARBA" id="ARBA00022801"/>
    </source>
</evidence>
<dbReference type="GO" id="GO:0052689">
    <property type="term" value="F:carboxylic ester hydrolase activity"/>
    <property type="evidence" value="ECO:0007669"/>
    <property type="project" value="UniProtKB-ARBA"/>
</dbReference>
<keyword evidence="4" id="KW-1185">Reference proteome</keyword>
<dbReference type="Gene3D" id="3.40.50.1820">
    <property type="entry name" value="alpha/beta hydrolase"/>
    <property type="match status" value="1"/>
</dbReference>
<dbReference type="PANTHER" id="PTHR22946">
    <property type="entry name" value="DIENELACTONE HYDROLASE DOMAIN-CONTAINING PROTEIN-RELATED"/>
    <property type="match status" value="1"/>
</dbReference>
<name>A0A5J6MR71_9PROT</name>
<dbReference type="Proteomes" id="UP000326202">
    <property type="component" value="Chromosome"/>
</dbReference>